<proteinExistence type="predicted"/>
<dbReference type="PANTHER" id="PTHR31891">
    <property type="entry name" value="FORMAMIDASE C869.04-RELATED"/>
    <property type="match status" value="1"/>
</dbReference>
<dbReference type="HOGENOM" id="CLU_1487323_0_0_6"/>
<dbReference type="SUPFAM" id="SSF141130">
    <property type="entry name" value="Acetamidase/Formamidase-like"/>
    <property type="match status" value="1"/>
</dbReference>
<evidence type="ECO:0000313" key="2">
    <source>
        <dbReference type="Proteomes" id="UP000004699"/>
    </source>
</evidence>
<dbReference type="InterPro" id="IPR004304">
    <property type="entry name" value="FmdA_AmdA"/>
</dbReference>
<accession>B8KXJ2</accession>
<sequence length="181" mass="19138">MDIRYLTMGTTVYLPCFIDGCGLAVGDFHYAQGDGEVSGTAIEMGGTLTVTTRVVEDAPDLSHGPHYEGPASVLGIPSTRFYAVTGFPLKAEGTVPANLSYLGSDRLAELGNLSADIHLAARNALAAMIDYIVNTYGYDEAQAYMIASVAVDMRIGQLVDIPNVGVTAILPLDIFVDEASE</sequence>
<dbReference type="Pfam" id="PF03069">
    <property type="entry name" value="FmdA_AmdA"/>
    <property type="match status" value="1"/>
</dbReference>
<dbReference type="STRING" id="565045.NOR51B_2188"/>
<dbReference type="PANTHER" id="PTHR31891:SF1">
    <property type="entry name" value="FORMAMIDASE C869.04-RELATED"/>
    <property type="match status" value="1"/>
</dbReference>
<reference evidence="2" key="1">
    <citation type="journal article" date="2013" name="BMC Microbiol.">
        <title>Taxonomy and evolution of bacteriochlorophyll a-containing members of the OM60/NOR5 clade of marine gammaproteobacteria: description of Luminiphilus syltensis gen. nov., sp. nov., reclassification of Haliea rubra as Pseudohaliea rubra gen. nov., comb. nov., and emendation of Chromatocurvus halotolerans.</title>
        <authorList>
            <person name="Spring S."/>
            <person name="Riedel T."/>
            <person name="Sproer C."/>
            <person name="Yan S."/>
            <person name="Harder J."/>
            <person name="Fuchs B.M."/>
        </authorList>
    </citation>
    <scope>NUCLEOTIDE SEQUENCE [LARGE SCALE GENOMIC DNA]</scope>
    <source>
        <strain evidence="2">NOR51-B</strain>
    </source>
</reference>
<organism evidence="1 2">
    <name type="scientific">Luminiphilus syltensis NOR5-1B</name>
    <dbReference type="NCBI Taxonomy" id="565045"/>
    <lineage>
        <taxon>Bacteria</taxon>
        <taxon>Pseudomonadati</taxon>
        <taxon>Pseudomonadota</taxon>
        <taxon>Gammaproteobacteria</taxon>
        <taxon>Cellvibrionales</taxon>
        <taxon>Halieaceae</taxon>
        <taxon>Luminiphilus</taxon>
    </lineage>
</organism>
<dbReference type="GO" id="GO:0016811">
    <property type="term" value="F:hydrolase activity, acting on carbon-nitrogen (but not peptide) bonds, in linear amides"/>
    <property type="evidence" value="ECO:0007669"/>
    <property type="project" value="InterPro"/>
</dbReference>
<dbReference type="Proteomes" id="UP000004699">
    <property type="component" value="Unassembled WGS sequence"/>
</dbReference>
<dbReference type="Gene3D" id="2.60.120.580">
    <property type="entry name" value="Acetamidase/Formamidase-like domains"/>
    <property type="match status" value="1"/>
</dbReference>
<gene>
    <name evidence="1" type="ORF">NOR51B_2188</name>
</gene>
<evidence type="ECO:0000313" key="1">
    <source>
        <dbReference type="EMBL" id="EED36239.1"/>
    </source>
</evidence>
<protein>
    <submittedName>
        <fullName evidence="1">Formamidase</fullName>
    </submittedName>
</protein>
<dbReference type="EMBL" id="DS999411">
    <property type="protein sequence ID" value="EED36239.1"/>
    <property type="molecule type" value="Genomic_DNA"/>
</dbReference>
<name>B8KXJ2_9GAMM</name>
<dbReference type="AlphaFoldDB" id="B8KXJ2"/>
<dbReference type="eggNOG" id="COG2421">
    <property type="taxonomic scope" value="Bacteria"/>
</dbReference>
<keyword evidence="2" id="KW-1185">Reference proteome</keyword>
<dbReference type="Gene3D" id="3.10.28.20">
    <property type="entry name" value="Acetamidase/Formamidase-like domains"/>
    <property type="match status" value="1"/>
</dbReference>